<organism evidence="1 2">
    <name type="scientific">Nonomuraea monospora</name>
    <dbReference type="NCBI Taxonomy" id="568818"/>
    <lineage>
        <taxon>Bacteria</taxon>
        <taxon>Bacillati</taxon>
        <taxon>Actinomycetota</taxon>
        <taxon>Actinomycetes</taxon>
        <taxon>Streptosporangiales</taxon>
        <taxon>Streptosporangiaceae</taxon>
        <taxon>Nonomuraea</taxon>
    </lineage>
</organism>
<dbReference type="Proteomes" id="UP001499843">
    <property type="component" value="Unassembled WGS sequence"/>
</dbReference>
<evidence type="ECO:0000313" key="1">
    <source>
        <dbReference type="EMBL" id="GAA2208316.1"/>
    </source>
</evidence>
<gene>
    <name evidence="1" type="ORF">GCM10009850_037740</name>
</gene>
<comment type="caution">
    <text evidence="1">The sequence shown here is derived from an EMBL/GenBank/DDBJ whole genome shotgun (WGS) entry which is preliminary data.</text>
</comment>
<reference evidence="1 2" key="1">
    <citation type="journal article" date="2019" name="Int. J. Syst. Evol. Microbiol.">
        <title>The Global Catalogue of Microorganisms (GCM) 10K type strain sequencing project: providing services to taxonomists for standard genome sequencing and annotation.</title>
        <authorList>
            <consortium name="The Broad Institute Genomics Platform"/>
            <consortium name="The Broad Institute Genome Sequencing Center for Infectious Disease"/>
            <person name="Wu L."/>
            <person name="Ma J."/>
        </authorList>
    </citation>
    <scope>NUCLEOTIDE SEQUENCE [LARGE SCALE GENOMIC DNA]</scope>
    <source>
        <strain evidence="1 2">JCM 16114</strain>
    </source>
</reference>
<name>A0ABN3CG04_9ACTN</name>
<proteinExistence type="predicted"/>
<keyword evidence="2" id="KW-1185">Reference proteome</keyword>
<accession>A0ABN3CG04</accession>
<protein>
    <submittedName>
        <fullName evidence="1">Uncharacterized protein</fullName>
    </submittedName>
</protein>
<dbReference type="RefSeq" id="WP_344476323.1">
    <property type="nucleotide sequence ID" value="NZ_BAAAQX010000008.1"/>
</dbReference>
<evidence type="ECO:0000313" key="2">
    <source>
        <dbReference type="Proteomes" id="UP001499843"/>
    </source>
</evidence>
<dbReference type="EMBL" id="BAAAQX010000008">
    <property type="protein sequence ID" value="GAA2208316.1"/>
    <property type="molecule type" value="Genomic_DNA"/>
</dbReference>
<sequence length="148" mass="16053">MERILAAASAALGERLDHPADLGGSTRSQVLRCERAGGGTAPSLADLLLGDSPQAAEEGLLTWASTCGRLAVSAADRRAEWERSYTAYAQPGARPGYLDRARATCRAYARRCGPGWTRPPDGMSPTSRIIRVSRWGRRAGDQWRRDAR</sequence>